<reference evidence="2 3" key="1">
    <citation type="submission" date="2016-10" db="EMBL/GenBank/DDBJ databases">
        <authorList>
            <person name="de Groot N.N."/>
        </authorList>
    </citation>
    <scope>NUCLEOTIDE SEQUENCE [LARGE SCALE GENOMIC DNA]</scope>
    <source>
        <strain evidence="2 3">CGMCC 1.6291</strain>
    </source>
</reference>
<feature type="chain" id="PRO_5011588247" description="Porin" evidence="1">
    <location>
        <begin position="28"/>
        <end position="380"/>
    </location>
</feature>
<dbReference type="InterPro" id="IPR045748">
    <property type="entry name" value="DcaP"/>
</dbReference>
<evidence type="ECO:0000313" key="2">
    <source>
        <dbReference type="EMBL" id="SEO50549.1"/>
    </source>
</evidence>
<keyword evidence="3" id="KW-1185">Reference proteome</keyword>
<organism evidence="2 3">
    <name type="scientific">Aquisalimonas asiatica</name>
    <dbReference type="NCBI Taxonomy" id="406100"/>
    <lineage>
        <taxon>Bacteria</taxon>
        <taxon>Pseudomonadati</taxon>
        <taxon>Pseudomonadota</taxon>
        <taxon>Gammaproteobacteria</taxon>
        <taxon>Chromatiales</taxon>
        <taxon>Ectothiorhodospiraceae</taxon>
        <taxon>Aquisalimonas</taxon>
    </lineage>
</organism>
<dbReference type="AlphaFoldDB" id="A0A1H8Q8J1"/>
<dbReference type="Pfam" id="PF19577">
    <property type="entry name" value="DcaP"/>
    <property type="match status" value="1"/>
</dbReference>
<sequence length="380" mass="40793">MATRTMKATAVGSFSALAMAAAMNANAATFEAGDTEVTLEGYVKGDLIYDADDRLGWFANPDNIGTDNSDGHFRFNVGQSRFGFRTVTPTEQGDLELFVNMDFGADDGSSPRLREVYGQWNNILVGRTWSNFNTFVGTPFTLDFTNAIGQPGQDLQQQVRYTMGNVAVALEANDDTLAFPSGWAGLEPQDEQKAELPDLTVSYEDSFGAVNVGTGAMVRQLAFDDGNDDDSAVGYGVYAAANMEIAPGTTIRGAITGGDGIGNYNYFQPGAPARFIDGSVETIESIGGTVSVSQAIGIGEATVAYAYAYADVEEYNDAAAGDEDDPFLDDTWQSVYVNYAFQPVERVTYGAEVGYHKRTPERGGESEDAVRVMASAIYDF</sequence>
<feature type="signal peptide" evidence="1">
    <location>
        <begin position="1"/>
        <end position="27"/>
    </location>
</feature>
<dbReference type="OrthoDB" id="190887at2"/>
<dbReference type="SUPFAM" id="SSF56935">
    <property type="entry name" value="Porins"/>
    <property type="match status" value="1"/>
</dbReference>
<keyword evidence="1" id="KW-0732">Signal</keyword>
<evidence type="ECO:0008006" key="4">
    <source>
        <dbReference type="Google" id="ProtNLM"/>
    </source>
</evidence>
<protein>
    <recommendedName>
        <fullName evidence="4">Porin</fullName>
    </recommendedName>
</protein>
<dbReference type="STRING" id="406100.SAMN04488052_101423"/>
<dbReference type="Proteomes" id="UP000199657">
    <property type="component" value="Unassembled WGS sequence"/>
</dbReference>
<dbReference type="EMBL" id="FOEG01000001">
    <property type="protein sequence ID" value="SEO50549.1"/>
    <property type="molecule type" value="Genomic_DNA"/>
</dbReference>
<evidence type="ECO:0000313" key="3">
    <source>
        <dbReference type="Proteomes" id="UP000199657"/>
    </source>
</evidence>
<name>A0A1H8Q8J1_9GAMM</name>
<evidence type="ECO:0000256" key="1">
    <source>
        <dbReference type="SAM" id="SignalP"/>
    </source>
</evidence>
<proteinExistence type="predicted"/>
<gene>
    <name evidence="2" type="ORF">SAMN04488052_101423</name>
</gene>
<dbReference type="RefSeq" id="WP_139209119.1">
    <property type="nucleotide sequence ID" value="NZ_FOEG01000001.1"/>
</dbReference>
<accession>A0A1H8Q8J1</accession>